<sequence>MVRQMKREQHALARLPRNDPGAQPRWTLPKWVRTLISAVMLAAGLWWVSGFAGNAIDRPVMAQVVPPNRVVPNPGPVNGPLPVNGRVILAPQFNPTPMNGIDPALGSQTIPPRRELANALEEADINLMTEDYVPALGRLGYILRQDEDYFLDREGLRSMHEEAIQRLLLLPEEGRKQLELQLGSAGRPLVNEALRASDVLSLMKLAREYAGTAAGEDAALWLSGRAIDLGRPWEASRWLALLPKGERGKRLEPRLSRYREVISAMSPAGAGELAKVARILSEAGTLPADWPMVRGIASRTGLSLPATLAGAPAWTTSYQLSTSLRSQASMMKSTEIQWQSLIDQIDNGLREEQKLRIPAAQPLVSGNHLVVRLPDALAAFDISTGSLKWISADMDAGLLTALRSLGESPRSEDAAAVQLGLMGQVTKFLQQRMYRDATWGSMSTDGRNVYSTVGLPIPPNPFANGQIVRNLFSEPKTNLLRVHELATGRLIAELGGSRRIPQGEEAQFREAEGNQDPLADGFFLGPPLPLGGSLYALHEAAGEIRLVVLEQVRDIEADAADAAVAREPRVSAGEFVIRWIQPLVTAETDLSGGAIRSIAGLTPSALQGLLVCPTGAGRVVAVDPLRRQLVWTYSFAVTTPSLQADQRGLFAAQVMGQPPGGNADEESSRWLDSLPLVHGQRVILTPRESNELHCVNLASGQLLWKRPREDGLYAAGVVRDHLVLVSRSGVQALSLENGEALWGSATVISTPVGVPVLAGEVLYVPQDDQEIVAIDAVTGRHLARATIEPQSAMGNLVAAGDRLVMQGMDGVTVFQSVHRVEQRVKELLAQEETRPAGLGLRGAMLLFRGATDAGFEDLRAAAAKSDDPRNRQLLIDVILDGLQSDFEKYRTAGDRLDQYQLSARQQGIYLHRLSNGFAARHEHEAALAAILRLWRAQGREEPEAMLVNGDWSCRLDHFLSDRLAMTFSRLRGKARERGLEQMNRQVAEDVKLAESLPLEDRAERLLILARVFGMTSPEMVEAMGELIKSPIFLDDPVVSEQWLSSIVMTEGHPLRGLAAARWMELLTRQGKADWAVKLFPLLGQIEGSREEFSGAESLVALHADGRFLRAESEIPYWNGVITDTRRKPAPPGLIRRMPIEQMGGRSLLTDDWNFEMDASVLHIVAVDPLGNFRWQVPTSYLERDGTAMNHLQFGGNMRWHQVFSSGSLLVFPLGGHFTVVDPLSDPAGPRILWQRKLLPNGSTATASRAMTSQIMKYPNGRRFPLVVDQMGMSSGQLHGVAGDLVIYQIGTRLFAASITTGEIVWSRQNLPRMVEVTIDEKAVTLYEHPTGNTSVYGLRSGDLLTEVAGPIATDRLWQRGSEVVSLVRTEANLLLSYHNWLQPELNWTETLPMTTSVAIVEPASRSDLDLRHGPDAPENRYPQIATLDVGGQLRVIERVSKKQIITSKIDEGLSSGPLIVRRKSDQYLVVASQEVDPSDGLRVIGAELTAIPVDGMFYGIDANTGGVEWMVSVPQTAIDPHQLGELPISVFWARVTQPPRTVDGRVFLKSELRVSVVDHRTGQLVYGTVEPQTTGGYVIQQRPDDRRLVVHLFAWMLEMDFAPIEHGKQPGERKLPEIIPGELVPGQIVPGQTVPGKGSATPSSGRGR</sequence>
<dbReference type="InterPro" id="IPR002372">
    <property type="entry name" value="PQQ_rpt_dom"/>
</dbReference>
<accession>A0A518GSP6</accession>
<dbReference type="InterPro" id="IPR011047">
    <property type="entry name" value="Quinoprotein_ADH-like_sf"/>
</dbReference>
<dbReference type="EMBL" id="CP036299">
    <property type="protein sequence ID" value="QDV31601.1"/>
    <property type="molecule type" value="Genomic_DNA"/>
</dbReference>
<gene>
    <name evidence="4" type="ORF">Spb1_35460</name>
</gene>
<dbReference type="SMART" id="SM00564">
    <property type="entry name" value="PQQ"/>
    <property type="match status" value="5"/>
</dbReference>
<evidence type="ECO:0000313" key="4">
    <source>
        <dbReference type="EMBL" id="QDV31601.1"/>
    </source>
</evidence>
<dbReference type="PANTHER" id="PTHR34512">
    <property type="entry name" value="CELL SURFACE PROTEIN"/>
    <property type="match status" value="1"/>
</dbReference>
<keyword evidence="2" id="KW-0812">Transmembrane</keyword>
<evidence type="ECO:0000256" key="2">
    <source>
        <dbReference type="SAM" id="Phobius"/>
    </source>
</evidence>
<reference evidence="4 5" key="1">
    <citation type="submission" date="2019-02" db="EMBL/GenBank/DDBJ databases">
        <title>Deep-cultivation of Planctomycetes and their phenomic and genomic characterization uncovers novel biology.</title>
        <authorList>
            <person name="Wiegand S."/>
            <person name="Jogler M."/>
            <person name="Boedeker C."/>
            <person name="Pinto D."/>
            <person name="Vollmers J."/>
            <person name="Rivas-Marin E."/>
            <person name="Kohn T."/>
            <person name="Peeters S.H."/>
            <person name="Heuer A."/>
            <person name="Rast P."/>
            <person name="Oberbeckmann S."/>
            <person name="Bunk B."/>
            <person name="Jeske O."/>
            <person name="Meyerdierks A."/>
            <person name="Storesund J.E."/>
            <person name="Kallscheuer N."/>
            <person name="Luecker S."/>
            <person name="Lage O.M."/>
            <person name="Pohl T."/>
            <person name="Merkel B.J."/>
            <person name="Hornburger P."/>
            <person name="Mueller R.-W."/>
            <person name="Bruemmer F."/>
            <person name="Labrenz M."/>
            <person name="Spormann A.M."/>
            <person name="Op den Camp H."/>
            <person name="Overmann J."/>
            <person name="Amann R."/>
            <person name="Jetten M.S.M."/>
            <person name="Mascher T."/>
            <person name="Medema M.H."/>
            <person name="Devos D.P."/>
            <person name="Kaster A.-K."/>
            <person name="Ovreas L."/>
            <person name="Rohde M."/>
            <person name="Galperin M.Y."/>
            <person name="Jogler C."/>
        </authorList>
    </citation>
    <scope>NUCLEOTIDE SEQUENCE [LARGE SCALE GENOMIC DNA]</scope>
    <source>
        <strain evidence="4 5">Spb1</strain>
    </source>
</reference>
<dbReference type="Gene3D" id="2.130.10.10">
    <property type="entry name" value="YVTN repeat-like/Quinoprotein amine dehydrogenase"/>
    <property type="match status" value="2"/>
</dbReference>
<organism evidence="4 5">
    <name type="scientific">Planctopirus ephydatiae</name>
    <dbReference type="NCBI Taxonomy" id="2528019"/>
    <lineage>
        <taxon>Bacteria</taxon>
        <taxon>Pseudomonadati</taxon>
        <taxon>Planctomycetota</taxon>
        <taxon>Planctomycetia</taxon>
        <taxon>Planctomycetales</taxon>
        <taxon>Planctomycetaceae</taxon>
        <taxon>Planctopirus</taxon>
    </lineage>
</organism>
<feature type="region of interest" description="Disordered" evidence="1">
    <location>
        <begin position="1"/>
        <end position="20"/>
    </location>
</feature>
<feature type="transmembrane region" description="Helical" evidence="2">
    <location>
        <begin position="31"/>
        <end position="49"/>
    </location>
</feature>
<protein>
    <submittedName>
        <fullName evidence="4">Outer membrane biogenesis protein BamB</fullName>
    </submittedName>
</protein>
<feature type="region of interest" description="Disordered" evidence="1">
    <location>
        <begin position="1624"/>
        <end position="1648"/>
    </location>
</feature>
<dbReference type="Pfam" id="PF13360">
    <property type="entry name" value="PQQ_2"/>
    <property type="match status" value="1"/>
</dbReference>
<feature type="compositionally biased region" description="Basic and acidic residues" evidence="1">
    <location>
        <begin position="1"/>
        <end position="11"/>
    </location>
</feature>
<feature type="domain" description="Pyrrolo-quinoline quinone repeat" evidence="3">
    <location>
        <begin position="616"/>
        <end position="815"/>
    </location>
</feature>
<keyword evidence="5" id="KW-1185">Reference proteome</keyword>
<dbReference type="SUPFAM" id="SSF50998">
    <property type="entry name" value="Quinoprotein alcohol dehydrogenase-like"/>
    <property type="match status" value="1"/>
</dbReference>
<name>A0A518GSP6_9PLAN</name>
<dbReference type="Proteomes" id="UP000315349">
    <property type="component" value="Chromosome"/>
</dbReference>
<proteinExistence type="predicted"/>
<dbReference type="InterPro" id="IPR018391">
    <property type="entry name" value="PQQ_b-propeller_rpt"/>
</dbReference>
<evidence type="ECO:0000313" key="5">
    <source>
        <dbReference type="Proteomes" id="UP000315349"/>
    </source>
</evidence>
<keyword evidence="2" id="KW-0472">Membrane</keyword>
<evidence type="ECO:0000256" key="1">
    <source>
        <dbReference type="SAM" id="MobiDB-lite"/>
    </source>
</evidence>
<dbReference type="PANTHER" id="PTHR34512:SF30">
    <property type="entry name" value="OUTER MEMBRANE PROTEIN ASSEMBLY FACTOR BAMB"/>
    <property type="match status" value="1"/>
</dbReference>
<dbReference type="KEGG" id="peh:Spb1_35460"/>
<evidence type="ECO:0000259" key="3">
    <source>
        <dbReference type="Pfam" id="PF13360"/>
    </source>
</evidence>
<dbReference type="InterPro" id="IPR015943">
    <property type="entry name" value="WD40/YVTN_repeat-like_dom_sf"/>
</dbReference>
<keyword evidence="2" id="KW-1133">Transmembrane helix</keyword>